<evidence type="ECO:0000313" key="2">
    <source>
        <dbReference type="Proteomes" id="UP000295497"/>
    </source>
</evidence>
<dbReference type="EMBL" id="CP012672">
    <property type="protein sequence ID" value="AUX37285.1"/>
    <property type="molecule type" value="Genomic_DNA"/>
</dbReference>
<reference evidence="1 2" key="1">
    <citation type="submission" date="2015-09" db="EMBL/GenBank/DDBJ databases">
        <title>Sorangium comparison.</title>
        <authorList>
            <person name="Zaburannyi N."/>
            <person name="Bunk B."/>
            <person name="Overmann J."/>
            <person name="Mueller R."/>
        </authorList>
    </citation>
    <scope>NUCLEOTIDE SEQUENCE [LARGE SCALE GENOMIC DNA]</scope>
    <source>
        <strain evidence="1 2">So ce836</strain>
    </source>
</reference>
<dbReference type="Proteomes" id="UP000295497">
    <property type="component" value="Chromosome"/>
</dbReference>
<organism evidence="1 2">
    <name type="scientific">Sorangium cellulosum</name>
    <name type="common">Polyangium cellulosum</name>
    <dbReference type="NCBI Taxonomy" id="56"/>
    <lineage>
        <taxon>Bacteria</taxon>
        <taxon>Pseudomonadati</taxon>
        <taxon>Myxococcota</taxon>
        <taxon>Polyangia</taxon>
        <taxon>Polyangiales</taxon>
        <taxon>Polyangiaceae</taxon>
        <taxon>Sorangium</taxon>
    </lineage>
</organism>
<gene>
    <name evidence="1" type="ORF">SOCE836_095070</name>
</gene>
<name>A0A4P2R2X2_SORCE</name>
<proteinExistence type="predicted"/>
<accession>A0A4P2R2X2</accession>
<sequence length="287" mass="29650">MYAAQNGRQLADPRRADFAPGVIQVNLDAGDASARRCPPRPRGRYLFALARRAPGRLAPASPSRPLSAVGPTTVGVSPPQLGLTFYSTIGKMARADTLLVRRERGKGTMGKRGRRIAGAALVVFPVLAGPAQARASELSAGVSFGWLQAGTVPRLAVGPHAGISWPIQRNILFTVHDLCTILPPPQEDGFGVYNQTSVDLGYAWKDGNISAGPSVALYAVPACGITLCGRVGGVAVGGHAQSSAYVAGPLGVSVSANVNWIGGGSLVLPGYVSVVVVAGPVLRWSAK</sequence>
<dbReference type="AlphaFoldDB" id="A0A4P2R2X2"/>
<protein>
    <submittedName>
        <fullName evidence="1">Uncharacterized protein</fullName>
    </submittedName>
</protein>
<evidence type="ECO:0000313" key="1">
    <source>
        <dbReference type="EMBL" id="AUX37285.1"/>
    </source>
</evidence>